<dbReference type="PANTHER" id="PTHR24394:SF44">
    <property type="entry name" value="ZINC FINGER PROTEIN 271-LIKE"/>
    <property type="match status" value="1"/>
</dbReference>
<dbReference type="PROSITE" id="PS00028">
    <property type="entry name" value="ZINC_FINGER_C2H2_1"/>
    <property type="match status" value="2"/>
</dbReference>
<dbReference type="EMBL" id="DF143179">
    <property type="protein sequence ID" value="GAA51642.1"/>
    <property type="molecule type" value="Genomic_DNA"/>
</dbReference>
<feature type="domain" description="C2H2-type" evidence="12">
    <location>
        <begin position="10"/>
        <end position="38"/>
    </location>
</feature>
<keyword evidence="14" id="KW-1185">Reference proteome</keyword>
<dbReference type="GO" id="GO:0000981">
    <property type="term" value="F:DNA-binding transcription factor activity, RNA polymerase II-specific"/>
    <property type="evidence" value="ECO:0007669"/>
    <property type="project" value="TreeGrafter"/>
</dbReference>
<evidence type="ECO:0000256" key="4">
    <source>
        <dbReference type="ARBA" id="ARBA00022737"/>
    </source>
</evidence>
<keyword evidence="10" id="KW-0539">Nucleus</keyword>
<reference key="2">
    <citation type="submission" date="2011-10" db="EMBL/GenBank/DDBJ databases">
        <title>The genome and transcriptome sequence of Clonorchis sinensis provide insights into the carcinogenic liver fluke.</title>
        <authorList>
            <person name="Wang X."/>
            <person name="Huang Y."/>
            <person name="Chen W."/>
            <person name="Liu H."/>
            <person name="Guo L."/>
            <person name="Chen Y."/>
            <person name="Luo F."/>
            <person name="Zhou W."/>
            <person name="Sun J."/>
            <person name="Mao Q."/>
            <person name="Liang P."/>
            <person name="Zhou C."/>
            <person name="Tian Y."/>
            <person name="Men J."/>
            <person name="Lv X."/>
            <person name="Huang L."/>
            <person name="Zhou J."/>
            <person name="Hu Y."/>
            <person name="Li R."/>
            <person name="Zhang F."/>
            <person name="Lei H."/>
            <person name="Li X."/>
            <person name="Hu X."/>
            <person name="Liang C."/>
            <person name="Xu J."/>
            <person name="Wu Z."/>
            <person name="Yu X."/>
        </authorList>
    </citation>
    <scope>NUCLEOTIDE SEQUENCE</scope>
    <source>
        <strain>Henan</strain>
    </source>
</reference>
<evidence type="ECO:0000256" key="5">
    <source>
        <dbReference type="ARBA" id="ARBA00022771"/>
    </source>
</evidence>
<dbReference type="InterPro" id="IPR013087">
    <property type="entry name" value="Znf_C2H2_type"/>
</dbReference>
<evidence type="ECO:0000256" key="6">
    <source>
        <dbReference type="ARBA" id="ARBA00022833"/>
    </source>
</evidence>
<evidence type="ECO:0000256" key="3">
    <source>
        <dbReference type="ARBA" id="ARBA00022723"/>
    </source>
</evidence>
<dbReference type="SMART" id="SM00355">
    <property type="entry name" value="ZnF_C2H2"/>
    <property type="match status" value="3"/>
</dbReference>
<dbReference type="Gene3D" id="3.30.160.60">
    <property type="entry name" value="Classic Zinc Finger"/>
    <property type="match status" value="2"/>
</dbReference>
<evidence type="ECO:0000256" key="9">
    <source>
        <dbReference type="ARBA" id="ARBA00023163"/>
    </source>
</evidence>
<organism evidence="13 14">
    <name type="scientific">Clonorchis sinensis</name>
    <name type="common">Chinese liver fluke</name>
    <dbReference type="NCBI Taxonomy" id="79923"/>
    <lineage>
        <taxon>Eukaryota</taxon>
        <taxon>Metazoa</taxon>
        <taxon>Spiralia</taxon>
        <taxon>Lophotrochozoa</taxon>
        <taxon>Platyhelminthes</taxon>
        <taxon>Trematoda</taxon>
        <taxon>Digenea</taxon>
        <taxon>Opisthorchiida</taxon>
        <taxon>Opisthorchiata</taxon>
        <taxon>Opisthorchiidae</taxon>
        <taxon>Clonorchis</taxon>
    </lineage>
</organism>
<keyword evidence="8" id="KW-0238">DNA-binding</keyword>
<evidence type="ECO:0000313" key="13">
    <source>
        <dbReference type="EMBL" id="GAA51642.1"/>
    </source>
</evidence>
<reference evidence="13" key="1">
    <citation type="journal article" date="2011" name="Genome Biol.">
        <title>The draft genome of the carcinogenic human liver fluke Clonorchis sinensis.</title>
        <authorList>
            <person name="Wang X."/>
            <person name="Chen W."/>
            <person name="Huang Y."/>
            <person name="Sun J."/>
            <person name="Men J."/>
            <person name="Liu H."/>
            <person name="Luo F."/>
            <person name="Guo L."/>
            <person name="Lv X."/>
            <person name="Deng C."/>
            <person name="Zhou C."/>
            <person name="Fan Y."/>
            <person name="Li X."/>
            <person name="Huang L."/>
            <person name="Hu Y."/>
            <person name="Liang C."/>
            <person name="Hu X."/>
            <person name="Xu J."/>
            <person name="Yu X."/>
        </authorList>
    </citation>
    <scope>NUCLEOTIDE SEQUENCE [LARGE SCALE GENOMIC DNA]</scope>
    <source>
        <strain evidence="13">Henan</strain>
    </source>
</reference>
<dbReference type="Pfam" id="PF00096">
    <property type="entry name" value="zf-C2H2"/>
    <property type="match status" value="2"/>
</dbReference>
<keyword evidence="5 11" id="KW-0863">Zinc-finger</keyword>
<comment type="similarity">
    <text evidence="2">Belongs to the krueppel C2H2-type zinc-finger protein family.</text>
</comment>
<evidence type="ECO:0000256" key="7">
    <source>
        <dbReference type="ARBA" id="ARBA00023015"/>
    </source>
</evidence>
<evidence type="ECO:0000256" key="8">
    <source>
        <dbReference type="ARBA" id="ARBA00023125"/>
    </source>
</evidence>
<dbReference type="Proteomes" id="UP000008909">
    <property type="component" value="Unassembled WGS sequence"/>
</dbReference>
<evidence type="ECO:0000256" key="1">
    <source>
        <dbReference type="ARBA" id="ARBA00004123"/>
    </source>
</evidence>
<dbReference type="SUPFAM" id="SSF57667">
    <property type="entry name" value="beta-beta-alpha zinc fingers"/>
    <property type="match status" value="1"/>
</dbReference>
<dbReference type="GO" id="GO:0008270">
    <property type="term" value="F:zinc ion binding"/>
    <property type="evidence" value="ECO:0007669"/>
    <property type="project" value="UniProtKB-KW"/>
</dbReference>
<keyword evidence="7" id="KW-0805">Transcription regulation</keyword>
<keyword evidence="3" id="KW-0479">Metal-binding</keyword>
<keyword evidence="4" id="KW-0677">Repeat</keyword>
<sequence>MAVHSITKLHSCGLCSRQYKHTRNLREHEKIEHSGCEMRNALKKYTCHLCELRFRRPKSLAEHMCVHSGEKPFSCTECGQSFTRSHGLKRHRPVCYVGTQLFPLSTSGLKQFGGT</sequence>
<keyword evidence="9" id="KW-0804">Transcription</keyword>
<name>G7YFA9_CLOSI</name>
<comment type="subcellular location">
    <subcellularLocation>
        <location evidence="1">Nucleus</location>
    </subcellularLocation>
</comment>
<evidence type="ECO:0000256" key="11">
    <source>
        <dbReference type="PROSITE-ProRule" id="PRU00042"/>
    </source>
</evidence>
<evidence type="ECO:0000313" key="14">
    <source>
        <dbReference type="Proteomes" id="UP000008909"/>
    </source>
</evidence>
<dbReference type="GO" id="GO:0005634">
    <property type="term" value="C:nucleus"/>
    <property type="evidence" value="ECO:0007669"/>
    <property type="project" value="UniProtKB-SubCell"/>
</dbReference>
<dbReference type="InterPro" id="IPR036236">
    <property type="entry name" value="Znf_C2H2_sf"/>
</dbReference>
<dbReference type="PANTHER" id="PTHR24394">
    <property type="entry name" value="ZINC FINGER PROTEIN"/>
    <property type="match status" value="1"/>
</dbReference>
<dbReference type="FunFam" id="3.30.160.60:FF:000185">
    <property type="entry name" value="zinc finger protein 319"/>
    <property type="match status" value="1"/>
</dbReference>
<feature type="domain" description="C2H2-type" evidence="12">
    <location>
        <begin position="73"/>
        <end position="101"/>
    </location>
</feature>
<accession>G7YFA9</accession>
<proteinExistence type="inferred from homology"/>
<dbReference type="AlphaFoldDB" id="G7YFA9"/>
<keyword evidence="6" id="KW-0862">Zinc</keyword>
<evidence type="ECO:0000259" key="12">
    <source>
        <dbReference type="PROSITE" id="PS50157"/>
    </source>
</evidence>
<gene>
    <name evidence="13" type="ORF">CLF_106531</name>
</gene>
<evidence type="ECO:0000256" key="10">
    <source>
        <dbReference type="ARBA" id="ARBA00023242"/>
    </source>
</evidence>
<dbReference type="GO" id="GO:0003677">
    <property type="term" value="F:DNA binding"/>
    <property type="evidence" value="ECO:0007669"/>
    <property type="project" value="UniProtKB-KW"/>
</dbReference>
<dbReference type="PROSITE" id="PS50157">
    <property type="entry name" value="ZINC_FINGER_C2H2_2"/>
    <property type="match status" value="3"/>
</dbReference>
<feature type="domain" description="C2H2-type" evidence="12">
    <location>
        <begin position="45"/>
        <end position="72"/>
    </location>
</feature>
<evidence type="ECO:0000256" key="2">
    <source>
        <dbReference type="ARBA" id="ARBA00006991"/>
    </source>
</evidence>
<protein>
    <submittedName>
        <fullName evidence="13">Zinc finger protein 92</fullName>
    </submittedName>
</protein>